<dbReference type="Proteomes" id="UP000825679">
    <property type="component" value="Chromosome"/>
</dbReference>
<reference evidence="5 6" key="1">
    <citation type="submission" date="2021-08" db="EMBL/GenBank/DDBJ databases">
        <title>complete genome sequencing of Deefgea sp. D25.</title>
        <authorList>
            <person name="Bae J.-W."/>
            <person name="Gim D.-H."/>
        </authorList>
    </citation>
    <scope>NUCLEOTIDE SEQUENCE [LARGE SCALE GENOMIC DNA]</scope>
    <source>
        <strain evidence="5 6">D25</strain>
    </source>
</reference>
<name>A0ABX8Z6N3_9NEIS</name>
<dbReference type="CDD" id="cd06532">
    <property type="entry name" value="Glyco_transf_25"/>
    <property type="match status" value="1"/>
</dbReference>
<organism evidence="5 6">
    <name type="scientific">Deefgea tanakiae</name>
    <dbReference type="NCBI Taxonomy" id="2865840"/>
    <lineage>
        <taxon>Bacteria</taxon>
        <taxon>Pseudomonadati</taxon>
        <taxon>Pseudomonadota</taxon>
        <taxon>Betaproteobacteria</taxon>
        <taxon>Neisseriales</taxon>
        <taxon>Chitinibacteraceae</taxon>
        <taxon>Deefgea</taxon>
    </lineage>
</organism>
<evidence type="ECO:0000256" key="2">
    <source>
        <dbReference type="ARBA" id="ARBA00005222"/>
    </source>
</evidence>
<comment type="pathway">
    <text evidence="2">Glycan metabolism; lacto-N-neotetraose biosynthesis.</text>
</comment>
<evidence type="ECO:0000313" key="5">
    <source>
        <dbReference type="EMBL" id="QZA78241.1"/>
    </source>
</evidence>
<keyword evidence="6" id="KW-1185">Reference proteome</keyword>
<comment type="pathway">
    <text evidence="1">Bacterial outer membrane biogenesis; lipooligosaccharide biosynthesis.</text>
</comment>
<dbReference type="RefSeq" id="WP_221006662.1">
    <property type="nucleotide sequence ID" value="NZ_CP081150.1"/>
</dbReference>
<protein>
    <submittedName>
        <fullName evidence="5">Glycosyltransferase family 25 protein</fullName>
    </submittedName>
</protein>
<dbReference type="InterPro" id="IPR002654">
    <property type="entry name" value="Glyco_trans_25"/>
</dbReference>
<evidence type="ECO:0000259" key="4">
    <source>
        <dbReference type="Pfam" id="PF01755"/>
    </source>
</evidence>
<sequence>MIKTHLINLDKDTERLAFMKDNFDRLGIAVDRFPAVDGRLFPVDEFERFVAARPRDGKKTWMRGQMGCFLSHFGVWKKIAEGNDRFAAVFEDDVYLSPVLSQLFVDDQWLTDDIDLVRLDTSTNRLLMDRKAKINAGARNFYRVKTTSWCAGGYLINRRTARQLVELAPHFHQPADVILYNYEQSVITPKLTILQASPALVTQDKQEGSKIGFVSNIEAPTQTLRQDRFIDVIPAIYRTLLGYKRVPYQN</sequence>
<feature type="domain" description="Glycosyl transferase family 25" evidence="4">
    <location>
        <begin position="1"/>
        <end position="178"/>
    </location>
</feature>
<gene>
    <name evidence="5" type="ORF">K4H28_02115</name>
</gene>
<keyword evidence="3" id="KW-0448">Lipopolysaccharide biosynthesis</keyword>
<evidence type="ECO:0000313" key="6">
    <source>
        <dbReference type="Proteomes" id="UP000825679"/>
    </source>
</evidence>
<evidence type="ECO:0000256" key="1">
    <source>
        <dbReference type="ARBA" id="ARBA00005068"/>
    </source>
</evidence>
<accession>A0ABX8Z6N3</accession>
<proteinExistence type="predicted"/>
<dbReference type="Pfam" id="PF01755">
    <property type="entry name" value="Glyco_transf_25"/>
    <property type="match status" value="1"/>
</dbReference>
<evidence type="ECO:0000256" key="3">
    <source>
        <dbReference type="ARBA" id="ARBA00022985"/>
    </source>
</evidence>
<dbReference type="EMBL" id="CP081150">
    <property type="protein sequence ID" value="QZA78241.1"/>
    <property type="molecule type" value="Genomic_DNA"/>
</dbReference>